<dbReference type="InterPro" id="IPR020578">
    <property type="entry name" value="Aminotrans_V_PyrdxlP_BS"/>
</dbReference>
<dbReference type="SUPFAM" id="SSF53383">
    <property type="entry name" value="PLP-dependent transferases"/>
    <property type="match status" value="1"/>
</dbReference>
<dbReference type="PANTHER" id="PTHR11601">
    <property type="entry name" value="CYSTEINE DESULFURYLASE FAMILY MEMBER"/>
    <property type="match status" value="1"/>
</dbReference>
<keyword evidence="8" id="KW-0411">Iron-sulfur</keyword>
<evidence type="ECO:0000313" key="12">
    <source>
        <dbReference type="EMBL" id="EFM82075.1"/>
    </source>
</evidence>
<dbReference type="InterPro" id="IPR015422">
    <property type="entry name" value="PyrdxlP-dep_Trfase_small"/>
</dbReference>
<evidence type="ECO:0000256" key="6">
    <source>
        <dbReference type="ARBA" id="ARBA00022898"/>
    </source>
</evidence>
<comment type="catalytic activity">
    <reaction evidence="9">
        <text>(sulfur carrier)-H + L-cysteine = (sulfur carrier)-SH + L-alanine</text>
        <dbReference type="Rhea" id="RHEA:43892"/>
        <dbReference type="Rhea" id="RHEA-COMP:14737"/>
        <dbReference type="Rhea" id="RHEA-COMP:14739"/>
        <dbReference type="ChEBI" id="CHEBI:29917"/>
        <dbReference type="ChEBI" id="CHEBI:35235"/>
        <dbReference type="ChEBI" id="CHEBI:57972"/>
        <dbReference type="ChEBI" id="CHEBI:64428"/>
        <dbReference type="EC" id="2.8.1.7"/>
    </reaction>
</comment>
<dbReference type="InterPro" id="IPR016454">
    <property type="entry name" value="Cysteine_dSase"/>
</dbReference>
<evidence type="ECO:0000259" key="11">
    <source>
        <dbReference type="Pfam" id="PF00266"/>
    </source>
</evidence>
<dbReference type="AlphaFoldDB" id="A0A125W3X4"/>
<evidence type="ECO:0000256" key="9">
    <source>
        <dbReference type="ARBA" id="ARBA00050776"/>
    </source>
</evidence>
<comment type="similarity">
    <text evidence="2">Belongs to the class-V pyridoxal-phosphate-dependent aminotransferase family. NifS/IscS subfamily.</text>
</comment>
<dbReference type="Pfam" id="PF00266">
    <property type="entry name" value="Aminotran_5"/>
    <property type="match status" value="1"/>
</dbReference>
<dbReference type="InterPro" id="IPR015424">
    <property type="entry name" value="PyrdxlP-dep_Trfase"/>
</dbReference>
<comment type="caution">
    <text evidence="12">The sequence shown here is derived from an EMBL/GenBank/DDBJ whole genome shotgun (WGS) entry which is preliminary data.</text>
</comment>
<keyword evidence="5" id="KW-0479">Metal-binding</keyword>
<keyword evidence="12" id="KW-0032">Aminotransferase</keyword>
<keyword evidence="4 12" id="KW-0808">Transferase</keyword>
<evidence type="ECO:0000256" key="3">
    <source>
        <dbReference type="ARBA" id="ARBA00012239"/>
    </source>
</evidence>
<dbReference type="Gene3D" id="1.10.260.50">
    <property type="match status" value="1"/>
</dbReference>
<accession>A0A125W3X4</accession>
<protein>
    <recommendedName>
        <fullName evidence="3">cysteine desulfurase</fullName>
        <ecNumber evidence="3">2.8.1.7</ecNumber>
    </recommendedName>
</protein>
<dbReference type="GO" id="GO:0031071">
    <property type="term" value="F:cysteine desulfurase activity"/>
    <property type="evidence" value="ECO:0007669"/>
    <property type="project" value="UniProtKB-EC"/>
</dbReference>
<dbReference type="Proteomes" id="UP000004846">
    <property type="component" value="Unassembled WGS sequence"/>
</dbReference>
<name>A0A125W3X4_ENTFL</name>
<evidence type="ECO:0000256" key="2">
    <source>
        <dbReference type="ARBA" id="ARBA00006490"/>
    </source>
</evidence>
<dbReference type="EC" id="2.8.1.7" evidence="3"/>
<organism evidence="12 13">
    <name type="scientific">Enterococcus faecalis TX4248</name>
    <dbReference type="NCBI Taxonomy" id="749495"/>
    <lineage>
        <taxon>Bacteria</taxon>
        <taxon>Bacillati</taxon>
        <taxon>Bacillota</taxon>
        <taxon>Bacilli</taxon>
        <taxon>Lactobacillales</taxon>
        <taxon>Enterococcaceae</taxon>
        <taxon>Enterococcus</taxon>
    </lineage>
</organism>
<reference evidence="12 13" key="1">
    <citation type="submission" date="2010-07" db="EMBL/GenBank/DDBJ databases">
        <authorList>
            <person name="Sid Ahmed O."/>
        </authorList>
    </citation>
    <scope>NUCLEOTIDE SEQUENCE [LARGE SCALE GENOMIC DNA]</scope>
    <source>
        <strain evidence="12 13">TX4248</strain>
    </source>
</reference>
<proteinExistence type="inferred from homology"/>
<dbReference type="EMBL" id="AEBR01000080">
    <property type="protein sequence ID" value="EFM82075.1"/>
    <property type="molecule type" value="Genomic_DNA"/>
</dbReference>
<keyword evidence="7" id="KW-0408">Iron</keyword>
<dbReference type="PROSITE" id="PS00595">
    <property type="entry name" value="AA_TRANSFER_CLASS_5"/>
    <property type="match status" value="1"/>
</dbReference>
<dbReference type="InterPro" id="IPR000192">
    <property type="entry name" value="Aminotrans_V_dom"/>
</dbReference>
<evidence type="ECO:0000256" key="8">
    <source>
        <dbReference type="ARBA" id="ARBA00023014"/>
    </source>
</evidence>
<evidence type="ECO:0000313" key="13">
    <source>
        <dbReference type="Proteomes" id="UP000004846"/>
    </source>
</evidence>
<comment type="cofactor">
    <cofactor evidence="1 10">
        <name>pyridoxal 5'-phosphate</name>
        <dbReference type="ChEBI" id="CHEBI:597326"/>
    </cofactor>
</comment>
<dbReference type="Gene3D" id="3.40.640.10">
    <property type="entry name" value="Type I PLP-dependent aspartate aminotransferase-like (Major domain)"/>
    <property type="match status" value="1"/>
</dbReference>
<sequence length="381" mass="41392">MEPIYLDHAATTPLHPTVIQAMTENMQTTFGNPSSIHQFGRKAHGLLEEVRQTIAESLQAKPHEIIFNSGGTEGDNTAILAVAFSRQKEGKHIITTAIEHPAVLRTMEYLETLGFEVTYLPVNENGQISMDQFKKSLREETILVSMMYGNNEIGNRLPIAEVGAILKNHSAIFHTDAVQAYGSEVILPHELGIDLLSISAHKINGPKGVGFLFKSDAIQLPPLLHGGEQEEKRRAGTENLAGIIGMGTAVSLLTSAEKQARKTAYQSFQTIILKALEEANIDFSINGEPTNRLAHVLNLHLKGVPSDLLLMHLDLRGIAISTGSACTAGTVDPSHVLTAMYGENSSAIKESIRISFGYGNTPEEIATFSEVLVAVIQQLKK</sequence>
<feature type="domain" description="Aminotransferase class V" evidence="11">
    <location>
        <begin position="4"/>
        <end position="367"/>
    </location>
</feature>
<dbReference type="GO" id="GO:0046872">
    <property type="term" value="F:metal ion binding"/>
    <property type="evidence" value="ECO:0007669"/>
    <property type="project" value="UniProtKB-KW"/>
</dbReference>
<evidence type="ECO:0000256" key="7">
    <source>
        <dbReference type="ARBA" id="ARBA00023004"/>
    </source>
</evidence>
<dbReference type="InterPro" id="IPR015421">
    <property type="entry name" value="PyrdxlP-dep_Trfase_major"/>
</dbReference>
<dbReference type="PIRSF" id="PIRSF005572">
    <property type="entry name" value="NifS"/>
    <property type="match status" value="1"/>
</dbReference>
<evidence type="ECO:0000256" key="1">
    <source>
        <dbReference type="ARBA" id="ARBA00001933"/>
    </source>
</evidence>
<dbReference type="Gene3D" id="3.90.1150.10">
    <property type="entry name" value="Aspartate Aminotransferase, domain 1"/>
    <property type="match status" value="1"/>
</dbReference>
<dbReference type="RefSeq" id="WP_002356958.1">
    <property type="nucleotide sequence ID" value="NZ_GL454475.1"/>
</dbReference>
<gene>
    <name evidence="12" type="ORF">HMPREF9498_02354</name>
</gene>
<dbReference type="HOGENOM" id="CLU_003433_0_0_9"/>
<dbReference type="GO" id="GO:0051536">
    <property type="term" value="F:iron-sulfur cluster binding"/>
    <property type="evidence" value="ECO:0007669"/>
    <property type="project" value="UniProtKB-KW"/>
</dbReference>
<evidence type="ECO:0000256" key="10">
    <source>
        <dbReference type="RuleBase" id="RU004504"/>
    </source>
</evidence>
<evidence type="ECO:0000256" key="4">
    <source>
        <dbReference type="ARBA" id="ARBA00022679"/>
    </source>
</evidence>
<dbReference type="PANTHER" id="PTHR11601:SF34">
    <property type="entry name" value="CYSTEINE DESULFURASE"/>
    <property type="match status" value="1"/>
</dbReference>
<evidence type="ECO:0000256" key="5">
    <source>
        <dbReference type="ARBA" id="ARBA00022723"/>
    </source>
</evidence>
<dbReference type="GO" id="GO:0008483">
    <property type="term" value="F:transaminase activity"/>
    <property type="evidence" value="ECO:0007669"/>
    <property type="project" value="UniProtKB-KW"/>
</dbReference>
<keyword evidence="6" id="KW-0663">Pyridoxal phosphate</keyword>